<keyword evidence="7" id="KW-0648">Protein biosynthesis</keyword>
<dbReference type="InterPro" id="IPR049940">
    <property type="entry name" value="GluQ/Sye"/>
</dbReference>
<dbReference type="InterPro" id="IPR000924">
    <property type="entry name" value="Glu/Gln-tRNA-synth"/>
</dbReference>
<keyword evidence="2" id="KW-0479">Metal-binding</keyword>
<dbReference type="Proteomes" id="UP000316770">
    <property type="component" value="Chromosome"/>
</dbReference>
<dbReference type="GO" id="GO:0006424">
    <property type="term" value="P:glutamyl-tRNA aminoacylation"/>
    <property type="evidence" value="ECO:0007669"/>
    <property type="project" value="TreeGrafter"/>
</dbReference>
<gene>
    <name evidence="10" type="primary">gltX_2</name>
    <name evidence="10" type="ORF">Mal33_43820</name>
</gene>
<evidence type="ECO:0000313" key="10">
    <source>
        <dbReference type="EMBL" id="QDV58364.1"/>
    </source>
</evidence>
<dbReference type="PRINTS" id="PR00987">
    <property type="entry name" value="TRNASYNTHGLU"/>
</dbReference>
<evidence type="ECO:0000256" key="3">
    <source>
        <dbReference type="ARBA" id="ARBA00022741"/>
    </source>
</evidence>
<proteinExistence type="inferred from homology"/>
<keyword evidence="11" id="KW-1185">Reference proteome</keyword>
<keyword evidence="5 7" id="KW-0067">ATP-binding</keyword>
<reference evidence="10 11" key="1">
    <citation type="submission" date="2019-02" db="EMBL/GenBank/DDBJ databases">
        <title>Deep-cultivation of Planctomycetes and their phenomic and genomic characterization uncovers novel biology.</title>
        <authorList>
            <person name="Wiegand S."/>
            <person name="Jogler M."/>
            <person name="Boedeker C."/>
            <person name="Pinto D."/>
            <person name="Vollmers J."/>
            <person name="Rivas-Marin E."/>
            <person name="Kohn T."/>
            <person name="Peeters S.H."/>
            <person name="Heuer A."/>
            <person name="Rast P."/>
            <person name="Oberbeckmann S."/>
            <person name="Bunk B."/>
            <person name="Jeske O."/>
            <person name="Meyerdierks A."/>
            <person name="Storesund J.E."/>
            <person name="Kallscheuer N."/>
            <person name="Luecker S."/>
            <person name="Lage O.M."/>
            <person name="Pohl T."/>
            <person name="Merkel B.J."/>
            <person name="Hornburger P."/>
            <person name="Mueller R.-W."/>
            <person name="Bruemmer F."/>
            <person name="Labrenz M."/>
            <person name="Spormann A.M."/>
            <person name="Op den Camp H."/>
            <person name="Overmann J."/>
            <person name="Amann R."/>
            <person name="Jetten M.S.M."/>
            <person name="Mascher T."/>
            <person name="Medema M.H."/>
            <person name="Devos D.P."/>
            <person name="Kaster A.-K."/>
            <person name="Ovreas L."/>
            <person name="Rohde M."/>
            <person name="Galperin M.Y."/>
            <person name="Jogler C."/>
        </authorList>
    </citation>
    <scope>NUCLEOTIDE SEQUENCE [LARGE SCALE GENOMIC DNA]</scope>
    <source>
        <strain evidence="10 11">Mal33</strain>
    </source>
</reference>
<dbReference type="NCBIfam" id="NF004315">
    <property type="entry name" value="PRK05710.1-4"/>
    <property type="match status" value="1"/>
</dbReference>
<dbReference type="PANTHER" id="PTHR43311">
    <property type="entry name" value="GLUTAMATE--TRNA LIGASE"/>
    <property type="match status" value="1"/>
</dbReference>
<dbReference type="GO" id="GO:0005524">
    <property type="term" value="F:ATP binding"/>
    <property type="evidence" value="ECO:0007669"/>
    <property type="project" value="UniProtKB-KW"/>
</dbReference>
<dbReference type="AlphaFoldDB" id="A0A518IZ50"/>
<evidence type="ECO:0000256" key="1">
    <source>
        <dbReference type="ARBA" id="ARBA00022598"/>
    </source>
</evidence>
<dbReference type="InterPro" id="IPR020058">
    <property type="entry name" value="Glu/Gln-tRNA-synth_Ib_cat-dom"/>
</dbReference>
<organism evidence="10 11">
    <name type="scientific">Rosistilla oblonga</name>
    <dbReference type="NCBI Taxonomy" id="2527990"/>
    <lineage>
        <taxon>Bacteria</taxon>
        <taxon>Pseudomonadati</taxon>
        <taxon>Planctomycetota</taxon>
        <taxon>Planctomycetia</taxon>
        <taxon>Pirellulales</taxon>
        <taxon>Pirellulaceae</taxon>
        <taxon>Rosistilla</taxon>
    </lineage>
</organism>
<comment type="similarity">
    <text evidence="7">Belongs to the class-I aminoacyl-tRNA synthetase family.</text>
</comment>
<feature type="region of interest" description="Disordered" evidence="8">
    <location>
        <begin position="1"/>
        <end position="22"/>
    </location>
</feature>
<keyword evidence="4" id="KW-0862">Zinc</keyword>
<dbReference type="SUPFAM" id="SSF52374">
    <property type="entry name" value="Nucleotidylyl transferase"/>
    <property type="match status" value="1"/>
</dbReference>
<dbReference type="Pfam" id="PF00749">
    <property type="entry name" value="tRNA-synt_1c"/>
    <property type="match status" value="1"/>
</dbReference>
<dbReference type="Gene3D" id="3.40.50.620">
    <property type="entry name" value="HUPs"/>
    <property type="match status" value="1"/>
</dbReference>
<accession>A0A518IZ50</accession>
<evidence type="ECO:0000313" key="11">
    <source>
        <dbReference type="Proteomes" id="UP000316770"/>
    </source>
</evidence>
<evidence type="ECO:0000256" key="7">
    <source>
        <dbReference type="RuleBase" id="RU363037"/>
    </source>
</evidence>
<keyword evidence="1 7" id="KW-0436">Ligase</keyword>
<protein>
    <submittedName>
        <fullName evidence="10">Glutamate--tRNA ligase</fullName>
        <ecNumber evidence="10">6.1.1.17</ecNumber>
    </submittedName>
</protein>
<evidence type="ECO:0000256" key="2">
    <source>
        <dbReference type="ARBA" id="ARBA00022723"/>
    </source>
</evidence>
<dbReference type="PANTHER" id="PTHR43311:SF1">
    <property type="entry name" value="GLUTAMYL-Q TRNA(ASP) SYNTHETASE"/>
    <property type="match status" value="1"/>
</dbReference>
<sequence length="331" mass="36814">MEGFASMPQNEPPVGRLAPSPTGAQHLGNARTYILAWLSIRSRGGRVVLRIEDIDSPRVKPWAVQQAIDDLAWLGLDWDEGPDIGGSHPPYIQTQRIDRYSAILDRLRDQELLYPCACTRKDIEEAASAPHEAHDGPVYPDTCAGWRVGDPLPESGHFCWRFRSRRQRVSFVDRVAGPQSKIPHAELGDFPVTRKTGEAAYQLAVVADDIAMGITEVCRGDDLLSSTFRQIDLFDALGHPLPQFVHVPLVVGSDGRRLAKRHGDTRLSYFRERGARPESIVGWALWSAGLIESWQPIQPQEFVESFDLDAIAAGETIVAPTDYQKIIDASF</sequence>
<evidence type="ECO:0000256" key="8">
    <source>
        <dbReference type="SAM" id="MobiDB-lite"/>
    </source>
</evidence>
<dbReference type="EC" id="6.1.1.17" evidence="10"/>
<keyword evidence="3 7" id="KW-0547">Nucleotide-binding</keyword>
<evidence type="ECO:0000256" key="5">
    <source>
        <dbReference type="ARBA" id="ARBA00022840"/>
    </source>
</evidence>
<feature type="domain" description="Glutamyl/glutaminyl-tRNA synthetase class Ib catalytic" evidence="9">
    <location>
        <begin position="16"/>
        <end position="282"/>
    </location>
</feature>
<evidence type="ECO:0000256" key="6">
    <source>
        <dbReference type="ARBA" id="ARBA00023146"/>
    </source>
</evidence>
<keyword evidence="6 7" id="KW-0030">Aminoacyl-tRNA synthetase</keyword>
<dbReference type="EMBL" id="CP036318">
    <property type="protein sequence ID" value="QDV58364.1"/>
    <property type="molecule type" value="Genomic_DNA"/>
</dbReference>
<dbReference type="GO" id="GO:0004818">
    <property type="term" value="F:glutamate-tRNA ligase activity"/>
    <property type="evidence" value="ECO:0007669"/>
    <property type="project" value="UniProtKB-EC"/>
</dbReference>
<name>A0A518IZ50_9BACT</name>
<evidence type="ECO:0000256" key="4">
    <source>
        <dbReference type="ARBA" id="ARBA00022833"/>
    </source>
</evidence>
<dbReference type="InterPro" id="IPR014729">
    <property type="entry name" value="Rossmann-like_a/b/a_fold"/>
</dbReference>
<dbReference type="GO" id="GO:0005829">
    <property type="term" value="C:cytosol"/>
    <property type="evidence" value="ECO:0007669"/>
    <property type="project" value="TreeGrafter"/>
</dbReference>
<evidence type="ECO:0000259" key="9">
    <source>
        <dbReference type="Pfam" id="PF00749"/>
    </source>
</evidence>